<dbReference type="SMART" id="SM00849">
    <property type="entry name" value="Lactamase_B"/>
    <property type="match status" value="1"/>
</dbReference>
<reference evidence="2 3" key="1">
    <citation type="submission" date="2018-07" db="EMBL/GenBank/DDBJ databases">
        <title>New species, Clostridium PI-S10-A1B.</title>
        <authorList>
            <person name="Krishna G."/>
            <person name="Summeta K."/>
            <person name="Shikha S."/>
            <person name="Prabhu P.B."/>
            <person name="Suresh K."/>
        </authorList>
    </citation>
    <scope>NUCLEOTIDE SEQUENCE [LARGE SCALE GENOMIC DNA]</scope>
    <source>
        <strain evidence="2 3">PI-S10-A1B</strain>
    </source>
</reference>
<dbReference type="InterPro" id="IPR001279">
    <property type="entry name" value="Metallo-B-lactamas"/>
</dbReference>
<sequence length="259" mass="30386">MKKKQFCPSQILRTAALENRRHFMRLNQLTKNIYYTECDSNSDRPVLGYINGDRCSVMVDAGNSANHVKDYNFFLTQQGLKKPKYCIITHWHWDHTYGMHAVDAETIAHTKTNQELLRMSSWEFTDSKMKERLISGEEISFADEHIRAEYPKLKEIKVVPALITFEQKMVLDCGSITCECMHLPSAHSDDSVAVFIPEERVIFLGDIYNDDFYQNHYRDLEKTKQLYEELCMIDFELAVVGHSEPVRKENILNFLHRFF</sequence>
<organism evidence="2 3">
    <name type="scientific">Lacrimispora amygdalina</name>
    <dbReference type="NCBI Taxonomy" id="253257"/>
    <lineage>
        <taxon>Bacteria</taxon>
        <taxon>Bacillati</taxon>
        <taxon>Bacillota</taxon>
        <taxon>Clostridia</taxon>
        <taxon>Lachnospirales</taxon>
        <taxon>Lachnospiraceae</taxon>
        <taxon>Lacrimispora</taxon>
    </lineage>
</organism>
<dbReference type="Proteomes" id="UP000260680">
    <property type="component" value="Unassembled WGS sequence"/>
</dbReference>
<dbReference type="EMBL" id="QOHO01000107">
    <property type="protein sequence ID" value="RFZ76006.1"/>
    <property type="molecule type" value="Genomic_DNA"/>
</dbReference>
<dbReference type="PANTHER" id="PTHR42951:SF4">
    <property type="entry name" value="ACYL-COENZYME A THIOESTERASE MBLAC2"/>
    <property type="match status" value="1"/>
</dbReference>
<dbReference type="SUPFAM" id="SSF56281">
    <property type="entry name" value="Metallo-hydrolase/oxidoreductase"/>
    <property type="match status" value="1"/>
</dbReference>
<evidence type="ECO:0000313" key="3">
    <source>
        <dbReference type="Proteomes" id="UP000260680"/>
    </source>
</evidence>
<dbReference type="AlphaFoldDB" id="A0A3E2N4U6"/>
<dbReference type="Pfam" id="PF00753">
    <property type="entry name" value="Lactamase_B"/>
    <property type="match status" value="1"/>
</dbReference>
<dbReference type="Gene3D" id="3.60.15.10">
    <property type="entry name" value="Ribonuclease Z/Hydroxyacylglutathione hydrolase-like"/>
    <property type="match status" value="1"/>
</dbReference>
<dbReference type="InterPro" id="IPR050855">
    <property type="entry name" value="NDM-1-like"/>
</dbReference>
<dbReference type="PANTHER" id="PTHR42951">
    <property type="entry name" value="METALLO-BETA-LACTAMASE DOMAIN-CONTAINING"/>
    <property type="match status" value="1"/>
</dbReference>
<accession>A0A3E2N4U6</accession>
<gene>
    <name evidence="2" type="ORF">DS742_25720</name>
</gene>
<feature type="domain" description="Metallo-beta-lactamase" evidence="1">
    <location>
        <begin position="45"/>
        <end position="242"/>
    </location>
</feature>
<name>A0A3E2N4U6_9FIRM</name>
<evidence type="ECO:0000313" key="2">
    <source>
        <dbReference type="EMBL" id="RFZ76006.1"/>
    </source>
</evidence>
<protein>
    <submittedName>
        <fullName evidence="2">MBL fold metallo-hydrolase</fullName>
    </submittedName>
</protein>
<dbReference type="InterPro" id="IPR036866">
    <property type="entry name" value="RibonucZ/Hydroxyglut_hydro"/>
</dbReference>
<evidence type="ECO:0000259" key="1">
    <source>
        <dbReference type="SMART" id="SM00849"/>
    </source>
</evidence>
<proteinExistence type="predicted"/>
<comment type="caution">
    <text evidence="2">The sequence shown here is derived from an EMBL/GenBank/DDBJ whole genome shotgun (WGS) entry which is preliminary data.</text>
</comment>
<dbReference type="OrthoDB" id="420651at2"/>